<evidence type="ECO:0000256" key="2">
    <source>
        <dbReference type="ARBA" id="ARBA00008997"/>
    </source>
</evidence>
<keyword evidence="5 7" id="KW-0234">DNA repair</keyword>
<evidence type="ECO:0000256" key="1">
    <source>
        <dbReference type="ARBA" id="ARBA00004123"/>
    </source>
</evidence>
<name>A0AAN7BQB1_9PEZI</name>
<accession>A0AAN7BQB1</accession>
<dbReference type="InterPro" id="IPR029225">
    <property type="entry name" value="Nse4_Nse3-bd"/>
</dbReference>
<reference evidence="11" key="1">
    <citation type="journal article" date="2023" name="Mol. Phylogenet. Evol.">
        <title>Genome-scale phylogeny and comparative genomics of the fungal order Sordariales.</title>
        <authorList>
            <person name="Hensen N."/>
            <person name="Bonometti L."/>
            <person name="Westerberg I."/>
            <person name="Brannstrom I.O."/>
            <person name="Guillou S."/>
            <person name="Cros-Aarteil S."/>
            <person name="Calhoun S."/>
            <person name="Haridas S."/>
            <person name="Kuo A."/>
            <person name="Mondo S."/>
            <person name="Pangilinan J."/>
            <person name="Riley R."/>
            <person name="LaButti K."/>
            <person name="Andreopoulos B."/>
            <person name="Lipzen A."/>
            <person name="Chen C."/>
            <person name="Yan M."/>
            <person name="Daum C."/>
            <person name="Ng V."/>
            <person name="Clum A."/>
            <person name="Steindorff A."/>
            <person name="Ohm R.A."/>
            <person name="Martin F."/>
            <person name="Silar P."/>
            <person name="Natvig D.O."/>
            <person name="Lalanne C."/>
            <person name="Gautier V."/>
            <person name="Ament-Velasquez S.L."/>
            <person name="Kruys A."/>
            <person name="Hutchinson M.I."/>
            <person name="Powell A.J."/>
            <person name="Barry K."/>
            <person name="Miller A.N."/>
            <person name="Grigoriev I.V."/>
            <person name="Debuchy R."/>
            <person name="Gladieux P."/>
            <person name="Hiltunen Thoren M."/>
            <person name="Johannesson H."/>
        </authorList>
    </citation>
    <scope>NUCLEOTIDE SEQUENCE</scope>
    <source>
        <strain evidence="11">CBS 990.96</strain>
    </source>
</reference>
<comment type="subunit">
    <text evidence="7">Component of the SMC5-SMC6 complex.</text>
</comment>
<keyword evidence="12" id="KW-1185">Reference proteome</keyword>
<dbReference type="InterPro" id="IPR027786">
    <property type="entry name" value="Nse4/EID"/>
</dbReference>
<comment type="subcellular location">
    <subcellularLocation>
        <location evidence="1 7">Nucleus</location>
    </subcellularLocation>
</comment>
<dbReference type="Proteomes" id="UP001301958">
    <property type="component" value="Unassembled WGS sequence"/>
</dbReference>
<dbReference type="InterPro" id="IPR014854">
    <property type="entry name" value="Nse4_C"/>
</dbReference>
<evidence type="ECO:0000313" key="11">
    <source>
        <dbReference type="EMBL" id="KAK4227532.1"/>
    </source>
</evidence>
<evidence type="ECO:0000313" key="12">
    <source>
        <dbReference type="Proteomes" id="UP001301958"/>
    </source>
</evidence>
<evidence type="ECO:0000259" key="10">
    <source>
        <dbReference type="Pfam" id="PF15412"/>
    </source>
</evidence>
<feature type="domain" description="Non-structural maintenance of chromosome element 4 C-terminal" evidence="9">
    <location>
        <begin position="315"/>
        <end position="404"/>
    </location>
</feature>
<evidence type="ECO:0000256" key="4">
    <source>
        <dbReference type="ARBA" id="ARBA00023172"/>
    </source>
</evidence>
<dbReference type="PANTHER" id="PTHR16140:SF0">
    <property type="entry name" value="NON-STRUCTURAL MAINTENANCE OF CHROMOSOMES ELEMENT 4"/>
    <property type="match status" value="1"/>
</dbReference>
<comment type="similarity">
    <text evidence="2 7">Belongs to the NSE4 family.</text>
</comment>
<keyword evidence="3 7" id="KW-0227">DNA damage</keyword>
<proteinExistence type="inferred from homology"/>
<dbReference type="GO" id="GO:0030915">
    <property type="term" value="C:Smc5-Smc6 complex"/>
    <property type="evidence" value="ECO:0007669"/>
    <property type="project" value="UniProtKB-UniRule"/>
</dbReference>
<organism evidence="11 12">
    <name type="scientific">Podospora fimiseda</name>
    <dbReference type="NCBI Taxonomy" id="252190"/>
    <lineage>
        <taxon>Eukaryota</taxon>
        <taxon>Fungi</taxon>
        <taxon>Dikarya</taxon>
        <taxon>Ascomycota</taxon>
        <taxon>Pezizomycotina</taxon>
        <taxon>Sordariomycetes</taxon>
        <taxon>Sordariomycetidae</taxon>
        <taxon>Sordariales</taxon>
        <taxon>Podosporaceae</taxon>
        <taxon>Podospora</taxon>
    </lineage>
</organism>
<evidence type="ECO:0000256" key="6">
    <source>
        <dbReference type="ARBA" id="ARBA00023242"/>
    </source>
</evidence>
<feature type="region of interest" description="Disordered" evidence="8">
    <location>
        <begin position="1"/>
        <end position="57"/>
    </location>
</feature>
<evidence type="ECO:0000256" key="8">
    <source>
        <dbReference type="SAM" id="MobiDB-lite"/>
    </source>
</evidence>
<dbReference type="GO" id="GO:0006310">
    <property type="term" value="P:DNA recombination"/>
    <property type="evidence" value="ECO:0007669"/>
    <property type="project" value="UniProtKB-UniRule"/>
</dbReference>
<reference evidence="11" key="2">
    <citation type="submission" date="2023-05" db="EMBL/GenBank/DDBJ databases">
        <authorList>
            <consortium name="Lawrence Berkeley National Laboratory"/>
            <person name="Steindorff A."/>
            <person name="Hensen N."/>
            <person name="Bonometti L."/>
            <person name="Westerberg I."/>
            <person name="Brannstrom I.O."/>
            <person name="Guillou S."/>
            <person name="Cros-Aarteil S."/>
            <person name="Calhoun S."/>
            <person name="Haridas S."/>
            <person name="Kuo A."/>
            <person name="Mondo S."/>
            <person name="Pangilinan J."/>
            <person name="Riley R."/>
            <person name="Labutti K."/>
            <person name="Andreopoulos B."/>
            <person name="Lipzen A."/>
            <person name="Chen C."/>
            <person name="Yanf M."/>
            <person name="Daum C."/>
            <person name="Ng V."/>
            <person name="Clum A."/>
            <person name="Ohm R."/>
            <person name="Martin F."/>
            <person name="Silar P."/>
            <person name="Natvig D."/>
            <person name="Lalanne C."/>
            <person name="Gautier V."/>
            <person name="Ament-Velasquez S.L."/>
            <person name="Kruys A."/>
            <person name="Hutchinson M.I."/>
            <person name="Powell A.J."/>
            <person name="Barry K."/>
            <person name="Miller A.N."/>
            <person name="Grigoriev I.V."/>
            <person name="Debuchy R."/>
            <person name="Gladieux P."/>
            <person name="Thoren M.H."/>
            <person name="Johannesson H."/>
        </authorList>
    </citation>
    <scope>NUCLEOTIDE SEQUENCE</scope>
    <source>
        <strain evidence="11">CBS 990.96</strain>
    </source>
</reference>
<feature type="compositionally biased region" description="Basic and acidic residues" evidence="8">
    <location>
        <begin position="12"/>
        <end position="28"/>
    </location>
</feature>
<dbReference type="EMBL" id="MU865330">
    <property type="protein sequence ID" value="KAK4227532.1"/>
    <property type="molecule type" value="Genomic_DNA"/>
</dbReference>
<dbReference type="AlphaFoldDB" id="A0AAN7BQB1"/>
<comment type="function">
    <text evidence="7">Component of the SMC5-SMC6 complex, that promotes sister chromatid alignment after DNA damage and facilitates double-stranded DNA breaks (DSBs) repair via homologous recombination between sister chromatids.</text>
</comment>
<evidence type="ECO:0000259" key="9">
    <source>
        <dbReference type="Pfam" id="PF08743"/>
    </source>
</evidence>
<gene>
    <name evidence="11" type="ORF">QBC38DRAFT_190701</name>
</gene>
<keyword evidence="4 7" id="KW-0233">DNA recombination</keyword>
<evidence type="ECO:0000256" key="5">
    <source>
        <dbReference type="ARBA" id="ARBA00023204"/>
    </source>
</evidence>
<dbReference type="PANTHER" id="PTHR16140">
    <property type="entry name" value="NON-STRUCTURAL MAINTENANCE OF CHROMOSOMES ELEMENT 4"/>
    <property type="match status" value="1"/>
</dbReference>
<dbReference type="GO" id="GO:0006281">
    <property type="term" value="P:DNA repair"/>
    <property type="evidence" value="ECO:0007669"/>
    <property type="project" value="UniProtKB-UniRule"/>
</dbReference>
<dbReference type="Pfam" id="PF15412">
    <property type="entry name" value="Nse4-Nse3_bdg"/>
    <property type="match status" value="1"/>
</dbReference>
<dbReference type="Pfam" id="PF08743">
    <property type="entry name" value="Nse4_C"/>
    <property type="match status" value="1"/>
</dbReference>
<evidence type="ECO:0000256" key="7">
    <source>
        <dbReference type="RuleBase" id="RU365071"/>
    </source>
</evidence>
<comment type="caution">
    <text evidence="11">The sequence shown here is derived from an EMBL/GenBank/DDBJ whole genome shotgun (WGS) entry which is preliminary data.</text>
</comment>
<sequence>MDDQQNLSVRSRGPDSSRKRASELRDEQPSTSRRRTRDPSPRGNNVVDEYDPDQSMQERRAIQRKLRDMQKDLRENPDNYMKEDPTALYKFLDESNTVMKSVKQTAEAAIDSRGLVIAAELAARRVQRLTAGNVGNGIDVDELVGKCITFMRNGGGIHDDNAAELSSTQRRRRQPIRGAADSDGEDDIGDEGDMLNWAHLGRFAATPSVRRPALPGFLLGPLSIEKKARKITKRSAPFRVNNLQEVRPQELRPEDLKKSDDNNLTTVCARIYELLLDKQDKAQNGVEDEIGEQDLPEEVQDAIMERHALRSTGGICLLRFAVNPHSFGQTIENLFYVSFLIRDGLVKLDFCKFDLPSLEPVHSTDEASVGAQKKLNPRHQAIMSMDMSIWRQIIEEFDMKEPMIPHRQEEAESGPGARGWYS</sequence>
<protein>
    <recommendedName>
        <fullName evidence="7">Non-structural maintenance of chromosomes element 4</fullName>
    </recommendedName>
</protein>
<evidence type="ECO:0000256" key="3">
    <source>
        <dbReference type="ARBA" id="ARBA00022763"/>
    </source>
</evidence>
<dbReference type="GO" id="GO:0005634">
    <property type="term" value="C:nucleus"/>
    <property type="evidence" value="ECO:0007669"/>
    <property type="project" value="UniProtKB-SubCell"/>
</dbReference>
<feature type="domain" description="Nse4/EID protein Nse3/MAGE-binding" evidence="10">
    <location>
        <begin position="111"/>
        <end position="164"/>
    </location>
</feature>
<keyword evidence="6 7" id="KW-0539">Nucleus</keyword>
<feature type="region of interest" description="Disordered" evidence="8">
    <location>
        <begin position="158"/>
        <end position="190"/>
    </location>
</feature>